<keyword evidence="2" id="KW-1185">Reference proteome</keyword>
<proteinExistence type="predicted"/>
<dbReference type="Proteomes" id="UP000024635">
    <property type="component" value="Unassembled WGS sequence"/>
</dbReference>
<dbReference type="AlphaFoldDB" id="A0A016RXY6"/>
<sequence>MLLYPLFAPVMCCSLKFYVMNINVVKANTFPWFTQGTFPLFLSCTILINRVFRVLSILQPPPECRCHGIT</sequence>
<dbReference type="EMBL" id="JARK01001676">
    <property type="protein sequence ID" value="EYB83213.1"/>
    <property type="molecule type" value="Genomic_DNA"/>
</dbReference>
<organism evidence="1 2">
    <name type="scientific">Ancylostoma ceylanicum</name>
    <dbReference type="NCBI Taxonomy" id="53326"/>
    <lineage>
        <taxon>Eukaryota</taxon>
        <taxon>Metazoa</taxon>
        <taxon>Ecdysozoa</taxon>
        <taxon>Nematoda</taxon>
        <taxon>Chromadorea</taxon>
        <taxon>Rhabditida</taxon>
        <taxon>Rhabditina</taxon>
        <taxon>Rhabditomorpha</taxon>
        <taxon>Strongyloidea</taxon>
        <taxon>Ancylostomatidae</taxon>
        <taxon>Ancylostomatinae</taxon>
        <taxon>Ancylostoma</taxon>
    </lineage>
</organism>
<gene>
    <name evidence="1" type="primary">Acey_s0340.g2988</name>
    <name evidence="1" type="ORF">Y032_0340g2988</name>
</gene>
<reference evidence="2" key="1">
    <citation type="journal article" date="2015" name="Nat. Genet.">
        <title>The genome and transcriptome of the zoonotic hookworm Ancylostoma ceylanicum identify infection-specific gene families.</title>
        <authorList>
            <person name="Schwarz E.M."/>
            <person name="Hu Y."/>
            <person name="Antoshechkin I."/>
            <person name="Miller M.M."/>
            <person name="Sternberg P.W."/>
            <person name="Aroian R.V."/>
        </authorList>
    </citation>
    <scope>NUCLEOTIDE SEQUENCE</scope>
    <source>
        <strain evidence="2">HY135</strain>
    </source>
</reference>
<evidence type="ECO:0000313" key="1">
    <source>
        <dbReference type="EMBL" id="EYB83213.1"/>
    </source>
</evidence>
<comment type="caution">
    <text evidence="1">The sequence shown here is derived from an EMBL/GenBank/DDBJ whole genome shotgun (WGS) entry which is preliminary data.</text>
</comment>
<accession>A0A016RXY6</accession>
<protein>
    <submittedName>
        <fullName evidence="1">Uncharacterized protein</fullName>
    </submittedName>
</protein>
<evidence type="ECO:0000313" key="2">
    <source>
        <dbReference type="Proteomes" id="UP000024635"/>
    </source>
</evidence>
<name>A0A016RXY6_9BILA</name>